<dbReference type="EMBL" id="QYBC01000015">
    <property type="protein sequence ID" value="RYB03274.1"/>
    <property type="molecule type" value="Genomic_DNA"/>
</dbReference>
<evidence type="ECO:0000313" key="1">
    <source>
        <dbReference type="EMBL" id="RYB03274.1"/>
    </source>
</evidence>
<sequence length="188" mass="20693">MTTITMVSHGNEEPTHIDLAQYATVESFMHKVFRRDSRPGETVSATASIPPVDTILDNTGMLLDSASRAIEFLSSRCGNLATELAQTKATCAEQIESVEHWRGLALQLQEKTTSLENENMAVTARYHTAEARLIKLEQAHKDVALRADHAELVTDKLQKQVEAAFGYGSHIRTAMDAAIRQADGLKES</sequence>
<evidence type="ECO:0000313" key="2">
    <source>
        <dbReference type="Proteomes" id="UP000289411"/>
    </source>
</evidence>
<reference evidence="1 2" key="2">
    <citation type="submission" date="2019-02" db="EMBL/GenBank/DDBJ databases">
        <title>'Lichenibacterium ramalinii' gen. nov. sp. nov., 'Lichenibacterium minor' gen. nov. sp. nov.</title>
        <authorList>
            <person name="Pankratov T."/>
        </authorList>
    </citation>
    <scope>NUCLEOTIDE SEQUENCE [LARGE SCALE GENOMIC DNA]</scope>
    <source>
        <strain evidence="1 2">RmlP001</strain>
    </source>
</reference>
<keyword evidence="2" id="KW-1185">Reference proteome</keyword>
<dbReference type="AlphaFoldDB" id="A0A4Q2RC04"/>
<organism evidence="1 2">
    <name type="scientific">Lichenibacterium ramalinae</name>
    <dbReference type="NCBI Taxonomy" id="2316527"/>
    <lineage>
        <taxon>Bacteria</taxon>
        <taxon>Pseudomonadati</taxon>
        <taxon>Pseudomonadota</taxon>
        <taxon>Alphaproteobacteria</taxon>
        <taxon>Hyphomicrobiales</taxon>
        <taxon>Lichenihabitantaceae</taxon>
        <taxon>Lichenibacterium</taxon>
    </lineage>
</organism>
<comment type="caution">
    <text evidence="1">The sequence shown here is derived from an EMBL/GenBank/DDBJ whole genome shotgun (WGS) entry which is preliminary data.</text>
</comment>
<accession>A0A4Q2RC04</accession>
<proteinExistence type="predicted"/>
<name>A0A4Q2RC04_9HYPH</name>
<dbReference type="Proteomes" id="UP000289411">
    <property type="component" value="Unassembled WGS sequence"/>
</dbReference>
<dbReference type="RefSeq" id="WP_129220559.1">
    <property type="nucleotide sequence ID" value="NZ_QYBC01000015.1"/>
</dbReference>
<gene>
    <name evidence="1" type="ORF">D3272_17790</name>
</gene>
<reference evidence="1 2" key="1">
    <citation type="submission" date="2018-09" db="EMBL/GenBank/DDBJ databases">
        <authorList>
            <person name="Grouzdev D.S."/>
            <person name="Krutkina M.S."/>
        </authorList>
    </citation>
    <scope>NUCLEOTIDE SEQUENCE [LARGE SCALE GENOMIC DNA]</scope>
    <source>
        <strain evidence="1 2">RmlP001</strain>
    </source>
</reference>
<protein>
    <submittedName>
        <fullName evidence="1">Uncharacterized protein</fullName>
    </submittedName>
</protein>
<dbReference type="OrthoDB" id="9855402at2"/>